<sequence length="286" mass="31824">MKIIVPLPRRDFDPTEAAVSWRILKDAGHELFFATADGSVAAADPMMISGEGLDVWGFIPVLRKLPLFGLMLRAQKPARDAYQQMCADVNYTRPLSYSALRVENFDAMLLPGGHAKGIREYLENAELQAFVADFFDADKPVAAVCHGVVLAARSISRKTGKSVLHGRKTTALTWKLEKSGWMLTKYFARFWDPGYYRTYDEAPGEVVGYRGVQQEVTRALASPADFLDVPADAPNQFLKTGGMARDTLNDSRAAWVVRDGRYVSARWPGDVHTFARTFAALLNESR</sequence>
<dbReference type="AlphaFoldDB" id="A0A2T5MGC2"/>
<dbReference type="SUPFAM" id="SSF52317">
    <property type="entry name" value="Class I glutamine amidotransferase-like"/>
    <property type="match status" value="1"/>
</dbReference>
<dbReference type="PANTHER" id="PTHR43068:SF1">
    <property type="entry name" value="SLR1854 PROTEIN"/>
    <property type="match status" value="1"/>
</dbReference>
<accession>A0A2T5MGC2</accession>
<evidence type="ECO:0000313" key="1">
    <source>
        <dbReference type="EMBL" id="PTU31628.1"/>
    </source>
</evidence>
<dbReference type="Gene3D" id="3.40.50.880">
    <property type="match status" value="1"/>
</dbReference>
<comment type="caution">
    <text evidence="1">The sequence shown here is derived from an EMBL/GenBank/DDBJ whole genome shotgun (WGS) entry which is preliminary data.</text>
</comment>
<dbReference type="PANTHER" id="PTHR43068">
    <property type="entry name" value="SLR1854 PROTEIN"/>
    <property type="match status" value="1"/>
</dbReference>
<dbReference type="Proteomes" id="UP000244248">
    <property type="component" value="Unassembled WGS sequence"/>
</dbReference>
<evidence type="ECO:0000313" key="2">
    <source>
        <dbReference type="Proteomes" id="UP000244248"/>
    </source>
</evidence>
<dbReference type="InterPro" id="IPR029062">
    <property type="entry name" value="Class_I_gatase-like"/>
</dbReference>
<dbReference type="EMBL" id="QANS01000003">
    <property type="protein sequence ID" value="PTU31628.1"/>
    <property type="molecule type" value="Genomic_DNA"/>
</dbReference>
<dbReference type="Pfam" id="PF17124">
    <property type="entry name" value="ThiJ_like"/>
    <property type="match status" value="1"/>
</dbReference>
<protein>
    <submittedName>
        <fullName evidence="1">ThiJ/pfpI-family protein</fullName>
    </submittedName>
</protein>
<dbReference type="RefSeq" id="WP_107940174.1">
    <property type="nucleotide sequence ID" value="NZ_QANS01000003.1"/>
</dbReference>
<proteinExistence type="predicted"/>
<organism evidence="1 2">
    <name type="scientific">Stenotrophobium rhamnosiphilum</name>
    <dbReference type="NCBI Taxonomy" id="2029166"/>
    <lineage>
        <taxon>Bacteria</taxon>
        <taxon>Pseudomonadati</taxon>
        <taxon>Pseudomonadota</taxon>
        <taxon>Gammaproteobacteria</taxon>
        <taxon>Nevskiales</taxon>
        <taxon>Nevskiaceae</taxon>
        <taxon>Stenotrophobium</taxon>
    </lineage>
</organism>
<dbReference type="InterPro" id="IPR032633">
    <property type="entry name" value="ThiJ-like"/>
</dbReference>
<dbReference type="OrthoDB" id="9792284at2"/>
<keyword evidence="2" id="KW-1185">Reference proteome</keyword>
<name>A0A2T5MGC2_9GAMM</name>
<reference evidence="1 2" key="1">
    <citation type="submission" date="2018-04" db="EMBL/GenBank/DDBJ databases">
        <title>Novel species isolated from glacier.</title>
        <authorList>
            <person name="Liu Q."/>
            <person name="Xin Y.-H."/>
        </authorList>
    </citation>
    <scope>NUCLEOTIDE SEQUENCE [LARGE SCALE GENOMIC DNA]</scope>
    <source>
        <strain evidence="1 2">GT1R17</strain>
    </source>
</reference>
<gene>
    <name evidence="1" type="ORF">CJD38_09935</name>
</gene>